<comment type="caution">
    <text evidence="1">The sequence shown here is derived from an EMBL/GenBank/DDBJ whole genome shotgun (WGS) entry which is preliminary data.</text>
</comment>
<protein>
    <submittedName>
        <fullName evidence="1">Uncharacterized protein</fullName>
    </submittedName>
</protein>
<gene>
    <name evidence="1" type="ORF">M9H77_01458</name>
</gene>
<proteinExistence type="predicted"/>
<dbReference type="Proteomes" id="UP001060085">
    <property type="component" value="Linkage Group LG01"/>
</dbReference>
<name>A0ACC0C616_CATRO</name>
<sequence>MATISHTNSRRMYSWWWDSHISPKNSKWLQENLTDMDAKVKSMIKLIEEDADSFARRAEMYYKKRPELMKLVEEFYRAYRALAERYDHATGVIRHAHRTMTEAFPNQVPLMLDDSPANSATGDPRTPDSTVRAFFDPDDLHKDVLEFSAHSDDAKRNGVSSEESDSIMRRKGLKQLADLSESGNHAKFAEGKVRKGLKFHEASDIKQGLQNNENQPEQVDNSKEILTLKETLAKVEAEREAGLIQYQQSLEKLSVLESEISRAQEHSKGLCERATKAEAEVETLKEALAKLETEKEANLQEYRGCLNRISSLESTLSHAQGDSEELKQKVCKAETDAQSLKDELATVLVEKDVALDQYMGSLEMISNLEHKLQCSEEDAKMLKQRAEKAENEVENLKQAISKLAEEKEAAEIQYRQCLETISILERNLSTAQEETQRLNIEIENGVANLKGAEERCLLLEKSNQSLHSELESLILKMGNQSQELTEKQKELGRLWACVQEERLRFVEAETAFQTLQHLHAQAQEELRSLATELHGKVQNLKEVETRNKSLQDEVLQVKDENKSLDDRNVTSAITIKDLQNEMSNLREAKEKLEEEVEVRVDERNALQQEIYCLKEELNDLSKKNSTIMEQVHAVGLNPECLGSSVKELQDENSSLKETCRKEKAEKIALLEKLVILEQLLEKNSILENSLSDLNAELEALREKIKALEESCRSLLEEKAVLTDEKVSLKAQLEAANENLEKLSEKNRVLENSLSDVHVEVQGLKTKSRCLEDSYQLLVDQKAALTSENDSLTSDLGNAQVKLENLEKKYADLAEKFSVLENEKLVSISKITELEISLEMQMREHAKFVQLNESQLVSLKSEMNLLQEGLEWTRTEFDRELDKAFESQTEIFILRTCAQDLEERNLCLWTEYQKLSDVSRSMEDTISELNQTNLGQKIEIESMSDETSTLRVRIFQLLKSLDIVVDHYCVERREQDQIDFNHILSKVGQTKKSFFKTEEENQQLSMENSVLVTILGQLKFETENLVEEKSMLDQEFRSRSEQFAVLQSEALLLHERNEELRSKVTEGGLKEEVLKTQILDLQEKLLESQGSYQDLQAQNTKSLEEKESLKTKLLLLEEKNQTLEEESSIYYKETLSLGFLTFLLRNCLAEKSMDLKALANELHDLHGTNDTIRQKLALTERMLEEMLIQKEMELKQVREEHEKAKLQEETSRSELQRLAEHAEMWEANSLEVFGELQTSNLCQILYEQKVRELSEACDFMKGELTSRDDNVKLLKERASILASENVGLNAELAAFGPAISSLRKCISSLEKCTYLQGKLEKPENRELEEAEHSSQSNINDNEDAIVPDPISNLQDMQNKVQSVEKEVTQTANLLVQENLNLHSELEAAMRQIAELKSESSLYRRNGKPTSEMDNGLLTKDIMLDQASESSSYGISKREQFEADNQLLESWEAADQDGIIDLNVSKANKMAYPCTDKKENFHRVKSLKKQKSDHPTSDALIEKELGIDKLEISTKSTEPLQEGNKRKVLERLNSDVQKLGNLQITVQDLKRKLDIIEKSKKGKSMDECDILKEQLEEAEAAISKLFDLNGKLTKNVEGTPLSSSHAKSSMEPDENGSVRRRRISEQARRVSERIGRLQMEVQKIQFVLLKLDDGGNDGKGKTKLSESKRRVLLRDYLYGGGIRSSNRRKKAPFCSCVQPATRD</sequence>
<evidence type="ECO:0000313" key="2">
    <source>
        <dbReference type="Proteomes" id="UP001060085"/>
    </source>
</evidence>
<accession>A0ACC0C616</accession>
<reference evidence="2" key="1">
    <citation type="journal article" date="2023" name="Nat. Plants">
        <title>Single-cell RNA sequencing provides a high-resolution roadmap for understanding the multicellular compartmentation of specialized metabolism.</title>
        <authorList>
            <person name="Sun S."/>
            <person name="Shen X."/>
            <person name="Li Y."/>
            <person name="Li Y."/>
            <person name="Wang S."/>
            <person name="Li R."/>
            <person name="Zhang H."/>
            <person name="Shen G."/>
            <person name="Guo B."/>
            <person name="Wei J."/>
            <person name="Xu J."/>
            <person name="St-Pierre B."/>
            <person name="Chen S."/>
            <person name="Sun C."/>
        </authorList>
    </citation>
    <scope>NUCLEOTIDE SEQUENCE [LARGE SCALE GENOMIC DNA]</scope>
</reference>
<evidence type="ECO:0000313" key="1">
    <source>
        <dbReference type="EMBL" id="KAI5680231.1"/>
    </source>
</evidence>
<organism evidence="1 2">
    <name type="scientific">Catharanthus roseus</name>
    <name type="common">Madagascar periwinkle</name>
    <name type="synonym">Vinca rosea</name>
    <dbReference type="NCBI Taxonomy" id="4058"/>
    <lineage>
        <taxon>Eukaryota</taxon>
        <taxon>Viridiplantae</taxon>
        <taxon>Streptophyta</taxon>
        <taxon>Embryophyta</taxon>
        <taxon>Tracheophyta</taxon>
        <taxon>Spermatophyta</taxon>
        <taxon>Magnoliopsida</taxon>
        <taxon>eudicotyledons</taxon>
        <taxon>Gunneridae</taxon>
        <taxon>Pentapetalae</taxon>
        <taxon>asterids</taxon>
        <taxon>lamiids</taxon>
        <taxon>Gentianales</taxon>
        <taxon>Apocynaceae</taxon>
        <taxon>Rauvolfioideae</taxon>
        <taxon>Vinceae</taxon>
        <taxon>Catharanthinae</taxon>
        <taxon>Catharanthus</taxon>
    </lineage>
</organism>
<dbReference type="EMBL" id="CM044701">
    <property type="protein sequence ID" value="KAI5680231.1"/>
    <property type="molecule type" value="Genomic_DNA"/>
</dbReference>
<keyword evidence="2" id="KW-1185">Reference proteome</keyword>